<dbReference type="OrthoDB" id="8305160at2"/>
<reference evidence="2 3" key="1">
    <citation type="submission" date="2019-03" db="EMBL/GenBank/DDBJ databases">
        <title>Rhizobium sp. nov., an bacterium isolated from biocrust in Mu Us Desert.</title>
        <authorList>
            <person name="Lixiong L."/>
        </authorList>
    </citation>
    <scope>NUCLEOTIDE SEQUENCE [LARGE SCALE GENOMIC DNA]</scope>
    <source>
        <strain evidence="2 3">SPY-1</strain>
    </source>
</reference>
<dbReference type="Proteomes" id="UP000295238">
    <property type="component" value="Unassembled WGS sequence"/>
</dbReference>
<name>A0A4R5UKS0_9HYPH</name>
<dbReference type="RefSeq" id="WP_133316146.1">
    <property type="nucleotide sequence ID" value="NZ_SMTL01000002.1"/>
</dbReference>
<feature type="compositionally biased region" description="Basic and acidic residues" evidence="1">
    <location>
        <begin position="61"/>
        <end position="82"/>
    </location>
</feature>
<comment type="caution">
    <text evidence="2">The sequence shown here is derived from an EMBL/GenBank/DDBJ whole genome shotgun (WGS) entry which is preliminary data.</text>
</comment>
<organism evidence="2 3">
    <name type="scientific">Rhizobium deserti</name>
    <dbReference type="NCBI Taxonomy" id="2547961"/>
    <lineage>
        <taxon>Bacteria</taxon>
        <taxon>Pseudomonadati</taxon>
        <taxon>Pseudomonadota</taxon>
        <taxon>Alphaproteobacteria</taxon>
        <taxon>Hyphomicrobiales</taxon>
        <taxon>Rhizobiaceae</taxon>
        <taxon>Rhizobium/Agrobacterium group</taxon>
        <taxon>Rhizobium</taxon>
    </lineage>
</organism>
<keyword evidence="3" id="KW-1185">Reference proteome</keyword>
<dbReference type="AlphaFoldDB" id="A0A4R5UKS0"/>
<feature type="compositionally biased region" description="Basic and acidic residues" evidence="1">
    <location>
        <begin position="93"/>
        <end position="105"/>
    </location>
</feature>
<evidence type="ECO:0000256" key="1">
    <source>
        <dbReference type="SAM" id="MobiDB-lite"/>
    </source>
</evidence>
<proteinExistence type="predicted"/>
<feature type="region of interest" description="Disordered" evidence="1">
    <location>
        <begin position="50"/>
        <end position="117"/>
    </location>
</feature>
<evidence type="ECO:0000313" key="3">
    <source>
        <dbReference type="Proteomes" id="UP000295238"/>
    </source>
</evidence>
<gene>
    <name evidence="2" type="ORF">E2F50_10955</name>
</gene>
<sequence length="124" mass="13419">MVDPITPIFATSPSSATKIGSSVSITSEAENAWVAARQSHITADLDALKDAAEREDDEGEDRQRDADDPPVSPDDRHPHSRFEGTAAEDAGTIEEHPLFSGESERIGTQNFDENTPFGERVAII</sequence>
<protein>
    <submittedName>
        <fullName evidence="2">Uncharacterized protein</fullName>
    </submittedName>
</protein>
<accession>A0A4R5UKS0</accession>
<dbReference type="EMBL" id="SMTL01000002">
    <property type="protein sequence ID" value="TDK37379.1"/>
    <property type="molecule type" value="Genomic_DNA"/>
</dbReference>
<evidence type="ECO:0000313" key="2">
    <source>
        <dbReference type="EMBL" id="TDK37379.1"/>
    </source>
</evidence>